<evidence type="ECO:0000256" key="5">
    <source>
        <dbReference type="ARBA" id="ARBA00022692"/>
    </source>
</evidence>
<comment type="subcellular location">
    <subcellularLocation>
        <location evidence="1">Cell membrane</location>
        <topology evidence="1">Multi-pass membrane protein</topology>
    </subcellularLocation>
</comment>
<dbReference type="GO" id="GO:0055085">
    <property type="term" value="P:transmembrane transport"/>
    <property type="evidence" value="ECO:0007669"/>
    <property type="project" value="TreeGrafter"/>
</dbReference>
<comment type="similarity">
    <text evidence="2">Belongs to the autoinducer-2 exporter (AI-2E) (TC 2.A.86) family.</text>
</comment>
<feature type="transmembrane region" description="Helical" evidence="8">
    <location>
        <begin position="61"/>
        <end position="86"/>
    </location>
</feature>
<dbReference type="AlphaFoldDB" id="A0A2H0XA06"/>
<evidence type="ECO:0000256" key="4">
    <source>
        <dbReference type="ARBA" id="ARBA00022475"/>
    </source>
</evidence>
<dbReference type="GO" id="GO:0005886">
    <property type="term" value="C:plasma membrane"/>
    <property type="evidence" value="ECO:0007669"/>
    <property type="project" value="UniProtKB-SubCell"/>
</dbReference>
<proteinExistence type="inferred from homology"/>
<dbReference type="InterPro" id="IPR002549">
    <property type="entry name" value="AI-2E-like"/>
</dbReference>
<feature type="transmembrane region" description="Helical" evidence="8">
    <location>
        <begin position="7"/>
        <end position="25"/>
    </location>
</feature>
<keyword evidence="4" id="KW-1003">Cell membrane</keyword>
<dbReference type="Pfam" id="PF01594">
    <property type="entry name" value="AI-2E_transport"/>
    <property type="match status" value="1"/>
</dbReference>
<feature type="transmembrane region" description="Helical" evidence="8">
    <location>
        <begin position="138"/>
        <end position="159"/>
    </location>
</feature>
<dbReference type="EMBL" id="PEYV01000019">
    <property type="protein sequence ID" value="PIS21764.1"/>
    <property type="molecule type" value="Genomic_DNA"/>
</dbReference>
<evidence type="ECO:0000256" key="6">
    <source>
        <dbReference type="ARBA" id="ARBA00022989"/>
    </source>
</evidence>
<dbReference type="PANTHER" id="PTHR21716">
    <property type="entry name" value="TRANSMEMBRANE PROTEIN"/>
    <property type="match status" value="1"/>
</dbReference>
<name>A0A2H0XA06_UNCKA</name>
<protein>
    <recommendedName>
        <fullName evidence="11">AI-2E family transporter</fullName>
    </recommendedName>
</protein>
<evidence type="ECO:0008006" key="11">
    <source>
        <dbReference type="Google" id="ProtNLM"/>
    </source>
</evidence>
<feature type="transmembrane region" description="Helical" evidence="8">
    <location>
        <begin position="31"/>
        <end position="49"/>
    </location>
</feature>
<evidence type="ECO:0000256" key="2">
    <source>
        <dbReference type="ARBA" id="ARBA00009773"/>
    </source>
</evidence>
<keyword evidence="7 8" id="KW-0472">Membrane</keyword>
<dbReference type="PANTHER" id="PTHR21716:SF53">
    <property type="entry name" value="PERMEASE PERM-RELATED"/>
    <property type="match status" value="1"/>
</dbReference>
<feature type="transmembrane region" description="Helical" evidence="8">
    <location>
        <begin position="238"/>
        <end position="266"/>
    </location>
</feature>
<comment type="caution">
    <text evidence="9">The sequence shown here is derived from an EMBL/GenBank/DDBJ whole genome shotgun (WGS) entry which is preliminary data.</text>
</comment>
<evidence type="ECO:0000256" key="7">
    <source>
        <dbReference type="ARBA" id="ARBA00023136"/>
    </source>
</evidence>
<feature type="transmembrane region" description="Helical" evidence="8">
    <location>
        <begin position="301"/>
        <end position="324"/>
    </location>
</feature>
<keyword evidence="3" id="KW-0813">Transport</keyword>
<organism evidence="9 10">
    <name type="scientific">candidate division WWE3 bacterium CG08_land_8_20_14_0_20_41_15</name>
    <dbReference type="NCBI Taxonomy" id="1975086"/>
    <lineage>
        <taxon>Bacteria</taxon>
        <taxon>Katanobacteria</taxon>
    </lineage>
</organism>
<keyword evidence="5 8" id="KW-0812">Transmembrane</keyword>
<evidence type="ECO:0000313" key="10">
    <source>
        <dbReference type="Proteomes" id="UP000231098"/>
    </source>
</evidence>
<accession>A0A2H0XA06</accession>
<sequence>MDRHIVISTRTIFVTLLALGASWLLWQMRAIILILFVALLIALALDPFVRFLVKKRLSRSLAVIVLYLFIIILTFTVGAAGISPLFSQLDKFLTQLPDFFDSLIKFFGFNGYFQNAEQEVAKQISGLSGTVISATLSAFSSVVFLVTVFVFAAYILVYFETLKKQFAELFPVRRQKLIQNILGDVETKVGSWLRGELVLMFAVGLMSLIGLLILRVDYALPLALIAGFLEVLPNIGPVIATIPAAAVAFSISPITGVGVIALFILVQQLENNLIVPKVMQKAVGFNPLLTMLVILTGAKLFGLLGALLAVPVTLVGITIVNGIVKMDR</sequence>
<evidence type="ECO:0000256" key="1">
    <source>
        <dbReference type="ARBA" id="ARBA00004651"/>
    </source>
</evidence>
<evidence type="ECO:0000313" key="9">
    <source>
        <dbReference type="EMBL" id="PIS21764.1"/>
    </source>
</evidence>
<gene>
    <name evidence="9" type="ORF">COT51_01005</name>
</gene>
<keyword evidence="6 8" id="KW-1133">Transmembrane helix</keyword>
<feature type="transmembrane region" description="Helical" evidence="8">
    <location>
        <begin position="197"/>
        <end position="218"/>
    </location>
</feature>
<dbReference type="Proteomes" id="UP000231098">
    <property type="component" value="Unassembled WGS sequence"/>
</dbReference>
<evidence type="ECO:0000256" key="8">
    <source>
        <dbReference type="SAM" id="Phobius"/>
    </source>
</evidence>
<reference evidence="10" key="1">
    <citation type="submission" date="2017-09" db="EMBL/GenBank/DDBJ databases">
        <title>Depth-based differentiation of microbial function through sediment-hosted aquifers and enrichment of novel symbionts in the deep terrestrial subsurface.</title>
        <authorList>
            <person name="Probst A.J."/>
            <person name="Ladd B."/>
            <person name="Jarett J.K."/>
            <person name="Geller-Mcgrath D.E."/>
            <person name="Sieber C.M.K."/>
            <person name="Emerson J.B."/>
            <person name="Anantharaman K."/>
            <person name="Thomas B.C."/>
            <person name="Malmstrom R."/>
            <person name="Stieglmeier M."/>
            <person name="Klingl A."/>
            <person name="Woyke T."/>
            <person name="Ryan C.M."/>
            <person name="Banfield J.F."/>
        </authorList>
    </citation>
    <scope>NUCLEOTIDE SEQUENCE [LARGE SCALE GENOMIC DNA]</scope>
</reference>
<evidence type="ECO:0000256" key="3">
    <source>
        <dbReference type="ARBA" id="ARBA00022448"/>
    </source>
</evidence>